<dbReference type="EMBL" id="CP042469">
    <property type="protein sequence ID" value="QOX62013.1"/>
    <property type="molecule type" value="Genomic_DNA"/>
</dbReference>
<evidence type="ECO:0000313" key="2">
    <source>
        <dbReference type="Proteomes" id="UP000594014"/>
    </source>
</evidence>
<gene>
    <name evidence="1" type="ORF">FRZ06_00915</name>
</gene>
<keyword evidence="2" id="KW-1185">Reference proteome</keyword>
<organism evidence="1 2">
    <name type="scientific">Anoxybacterium hadale</name>
    <dbReference type="NCBI Taxonomy" id="3408580"/>
    <lineage>
        <taxon>Bacteria</taxon>
        <taxon>Bacillati</taxon>
        <taxon>Bacillota</taxon>
        <taxon>Clostridia</taxon>
        <taxon>Peptostreptococcales</taxon>
        <taxon>Anaerovoracaceae</taxon>
        <taxon>Anoxybacterium</taxon>
    </lineage>
</organism>
<name>A0ACD1A6H7_9FIRM</name>
<accession>A0ACD1A6H7</accession>
<sequence>MPLQQCGLNLNRDRRELKPHGTLDFPCAAYFSDYADVLYDEFPWHWHDEMEFIYIIKGTLKLQVPGKSLIVSSGESVFINAKVLHTGTSEDLCEKLSLVFHPELMGDETSVFSQKYVTPLRQLQSLDCCLFRPGQQWMRDINEYLIHIFDSMKEEMIGYEFEVRESLSRICFIMYRQFLPEPGDHHTKPDQDQLRIRKMLAFIHEHYAENIVLPDIAASVNIGERECLRCFQRVIQVSPMQYLLKYRVMQGASMLLRNSTDSITDIARSCGFENPSYFTLMFKRYFKTTPREYRKN</sequence>
<dbReference type="Proteomes" id="UP000594014">
    <property type="component" value="Chromosome"/>
</dbReference>
<protein>
    <submittedName>
        <fullName evidence="1">Helix-turn-helix domain-containing protein</fullName>
    </submittedName>
</protein>
<proteinExistence type="predicted"/>
<evidence type="ECO:0000313" key="1">
    <source>
        <dbReference type="EMBL" id="QOX62013.1"/>
    </source>
</evidence>
<reference evidence="1" key="1">
    <citation type="submission" date="2019-08" db="EMBL/GenBank/DDBJ databases">
        <title>Genome sequence of Clostridiales bacterium MT110.</title>
        <authorList>
            <person name="Cao J."/>
        </authorList>
    </citation>
    <scope>NUCLEOTIDE SEQUENCE</scope>
    <source>
        <strain evidence="1">MT110</strain>
    </source>
</reference>